<dbReference type="PANTHER" id="PTHR44688">
    <property type="entry name" value="DNA-BINDING TRANSCRIPTIONAL ACTIVATOR DEVR_DOSR"/>
    <property type="match status" value="1"/>
</dbReference>
<dbReference type="InterPro" id="IPR011990">
    <property type="entry name" value="TPR-like_helical_dom_sf"/>
</dbReference>
<dbReference type="Gene3D" id="1.25.40.10">
    <property type="entry name" value="Tetratricopeptide repeat domain"/>
    <property type="match status" value="1"/>
</dbReference>
<evidence type="ECO:0000313" key="5">
    <source>
        <dbReference type="EMBL" id="MBB5490576.1"/>
    </source>
</evidence>
<dbReference type="PROSITE" id="PS00622">
    <property type="entry name" value="HTH_LUXR_1"/>
    <property type="match status" value="1"/>
</dbReference>
<proteinExistence type="predicted"/>
<comment type="caution">
    <text evidence="5">The sequence shown here is derived from an EMBL/GenBank/DDBJ whole genome shotgun (WGS) entry which is preliminary data.</text>
</comment>
<evidence type="ECO:0000259" key="4">
    <source>
        <dbReference type="PROSITE" id="PS50043"/>
    </source>
</evidence>
<keyword evidence="2" id="KW-0238">DNA-binding</keyword>
<evidence type="ECO:0000256" key="3">
    <source>
        <dbReference type="ARBA" id="ARBA00023163"/>
    </source>
</evidence>
<dbReference type="PROSITE" id="PS50043">
    <property type="entry name" value="HTH_LUXR_2"/>
    <property type="match status" value="1"/>
</dbReference>
<feature type="domain" description="HTH luxR-type" evidence="4">
    <location>
        <begin position="472"/>
        <end position="537"/>
    </location>
</feature>
<name>A0A840WGQ2_9ACTN</name>
<sequence length="539" mass="57541">MANEPRVEAARAAALACRWAEAERCFRDLDPAELDGPALDDLADTHWWRCRLEESIAARQRAYAAHHAAGAAPEAAMAAWRLFDAHLMSARERVAAGWLRCARRRLEGVPECAVHGYLAFADSEGAFQRSDLAAAWEAAGRMGHLGERHGDSDLAAMGTVVRGRVRVAEGLVEEGLGLLDEAMCAVLAEETTPLFTGWIHCLVVSDCFAVGDLERAQEWTEAAMTWCESLDPEAPYHGMCRIKRVELSALRGDLDGAERECRRACDELLAYQPASAAEGYTVLGEILRRRGAAADADRSFARARDLGGDGQPGLALVRLALGDPDVAADMLEGRGSVSGMDPASRARHLTAVAEVAHARGDLPALKSAAAGLAEYARSTLEGAAADLTTARLRLMEGRPATALVSARRAHGALTGIGLPFEAAQARMLAGTARAEEGDLDGARQDWAQAREQFALVGARADAEHVSGLLGPATRLPHGLTPREAQVLRLVATGRSNRCIAAGLHISEHTVARHMNNIFTKLGVSSRAAATAIAFRSRLV</sequence>
<dbReference type="SMART" id="SM00421">
    <property type="entry name" value="HTH_LUXR"/>
    <property type="match status" value="1"/>
</dbReference>
<evidence type="ECO:0000256" key="2">
    <source>
        <dbReference type="ARBA" id="ARBA00023125"/>
    </source>
</evidence>
<dbReference type="Gene3D" id="1.10.10.10">
    <property type="entry name" value="Winged helix-like DNA-binding domain superfamily/Winged helix DNA-binding domain"/>
    <property type="match status" value="1"/>
</dbReference>
<dbReference type="AlphaFoldDB" id="A0A840WGQ2"/>
<organism evidence="5 6">
    <name type="scientific">Nocardiopsis metallicus</name>
    <dbReference type="NCBI Taxonomy" id="179819"/>
    <lineage>
        <taxon>Bacteria</taxon>
        <taxon>Bacillati</taxon>
        <taxon>Actinomycetota</taxon>
        <taxon>Actinomycetes</taxon>
        <taxon>Streptosporangiales</taxon>
        <taxon>Nocardiopsidaceae</taxon>
        <taxon>Nocardiopsis</taxon>
    </lineage>
</organism>
<dbReference type="SUPFAM" id="SSF46894">
    <property type="entry name" value="C-terminal effector domain of the bipartite response regulators"/>
    <property type="match status" value="1"/>
</dbReference>
<dbReference type="GO" id="GO:0006355">
    <property type="term" value="P:regulation of DNA-templated transcription"/>
    <property type="evidence" value="ECO:0007669"/>
    <property type="project" value="InterPro"/>
</dbReference>
<dbReference type="RefSeq" id="WP_184364105.1">
    <property type="nucleotide sequence ID" value="NZ_BAAAKM010000101.1"/>
</dbReference>
<dbReference type="Pfam" id="PF00196">
    <property type="entry name" value="GerE"/>
    <property type="match status" value="1"/>
</dbReference>
<dbReference type="InterPro" id="IPR000792">
    <property type="entry name" value="Tscrpt_reg_LuxR_C"/>
</dbReference>
<dbReference type="GO" id="GO:0003677">
    <property type="term" value="F:DNA binding"/>
    <property type="evidence" value="ECO:0007669"/>
    <property type="project" value="UniProtKB-KW"/>
</dbReference>
<dbReference type="SUPFAM" id="SSF48452">
    <property type="entry name" value="TPR-like"/>
    <property type="match status" value="1"/>
</dbReference>
<dbReference type="CDD" id="cd06170">
    <property type="entry name" value="LuxR_C_like"/>
    <property type="match status" value="1"/>
</dbReference>
<reference evidence="5 6" key="1">
    <citation type="submission" date="2020-08" db="EMBL/GenBank/DDBJ databases">
        <title>Sequencing the genomes of 1000 actinobacteria strains.</title>
        <authorList>
            <person name="Klenk H.-P."/>
        </authorList>
    </citation>
    <scope>NUCLEOTIDE SEQUENCE [LARGE SCALE GENOMIC DNA]</scope>
    <source>
        <strain evidence="5 6">DSM 44598</strain>
    </source>
</reference>
<dbReference type="EMBL" id="JACHDO010000001">
    <property type="protein sequence ID" value="MBB5490576.1"/>
    <property type="molecule type" value="Genomic_DNA"/>
</dbReference>
<dbReference type="InterPro" id="IPR036388">
    <property type="entry name" value="WH-like_DNA-bd_sf"/>
</dbReference>
<evidence type="ECO:0000256" key="1">
    <source>
        <dbReference type="ARBA" id="ARBA00023015"/>
    </source>
</evidence>
<accession>A0A840WGQ2</accession>
<dbReference type="InterPro" id="IPR016032">
    <property type="entry name" value="Sig_transdc_resp-reg_C-effctor"/>
</dbReference>
<evidence type="ECO:0000313" key="6">
    <source>
        <dbReference type="Proteomes" id="UP000579647"/>
    </source>
</evidence>
<gene>
    <name evidence="5" type="ORF">HNR07_001713</name>
</gene>
<protein>
    <submittedName>
        <fullName evidence="5">ATP/maltotriose-dependent transcriptional regulator MalT</fullName>
    </submittedName>
</protein>
<keyword evidence="6" id="KW-1185">Reference proteome</keyword>
<dbReference type="PANTHER" id="PTHR44688:SF16">
    <property type="entry name" value="DNA-BINDING TRANSCRIPTIONAL ACTIVATOR DEVR_DOSR"/>
    <property type="match status" value="1"/>
</dbReference>
<dbReference type="PRINTS" id="PR00038">
    <property type="entry name" value="HTHLUXR"/>
</dbReference>
<keyword evidence="3" id="KW-0804">Transcription</keyword>
<dbReference type="Proteomes" id="UP000579647">
    <property type="component" value="Unassembled WGS sequence"/>
</dbReference>
<keyword evidence="1" id="KW-0805">Transcription regulation</keyword>